<name>A0A3D9BNN8_9RHOB</name>
<keyword evidence="2" id="KW-1185">Reference proteome</keyword>
<gene>
    <name evidence="1" type="ORF">DRV84_12470</name>
</gene>
<keyword evidence="1" id="KW-0489">Methyltransferase</keyword>
<dbReference type="SUPFAM" id="SSF53335">
    <property type="entry name" value="S-adenosyl-L-methionine-dependent methyltransferases"/>
    <property type="match status" value="1"/>
</dbReference>
<dbReference type="Proteomes" id="UP000257131">
    <property type="component" value="Unassembled WGS sequence"/>
</dbReference>
<dbReference type="OrthoDB" id="9808480at2"/>
<dbReference type="GO" id="GO:0032259">
    <property type="term" value="P:methylation"/>
    <property type="evidence" value="ECO:0007669"/>
    <property type="project" value="UniProtKB-KW"/>
</dbReference>
<accession>A0A3D9BNN8</accession>
<dbReference type="CDD" id="cd02440">
    <property type="entry name" value="AdoMet_MTases"/>
    <property type="match status" value="1"/>
</dbReference>
<keyword evidence="1" id="KW-0808">Transferase</keyword>
<dbReference type="GO" id="GO:0008168">
    <property type="term" value="F:methyltransferase activity"/>
    <property type="evidence" value="ECO:0007669"/>
    <property type="project" value="UniProtKB-KW"/>
</dbReference>
<dbReference type="AlphaFoldDB" id="A0A3D9BNN8"/>
<proteinExistence type="predicted"/>
<sequence>MSDLLARSSAHWSEAGRAGMEAFYRLATDDYRHLAEARNWRALFEGAQARAGARPLRLLDVACGSGKFPVALARHAGLAEADLRPVETSLLDPSAFSIAEARAALPAPFRAVAEHETTLQDFAPPPGGYDIVWATHALYAIPEAELPVAMARFRAAIAPGGTGVIAHSAAAGHYIDFHRRFLAAFGPAGAAPYVPAETIAEALRAQGAEVDVREVLYDSAAGPGDTAAVEGYLQRCVFDTRVRLSEMEDTAPLADYLAACRRPEGWRFPQRVWLMTVSG</sequence>
<evidence type="ECO:0000313" key="1">
    <source>
        <dbReference type="EMBL" id="REC55128.1"/>
    </source>
</evidence>
<dbReference type="Pfam" id="PF13489">
    <property type="entry name" value="Methyltransf_23"/>
    <property type="match status" value="1"/>
</dbReference>
<evidence type="ECO:0000313" key="2">
    <source>
        <dbReference type="Proteomes" id="UP000257131"/>
    </source>
</evidence>
<dbReference type="EMBL" id="QOHR01000021">
    <property type="protein sequence ID" value="REC55128.1"/>
    <property type="molecule type" value="Genomic_DNA"/>
</dbReference>
<dbReference type="Gene3D" id="3.40.50.150">
    <property type="entry name" value="Vaccinia Virus protein VP39"/>
    <property type="match status" value="1"/>
</dbReference>
<comment type="caution">
    <text evidence="1">The sequence shown here is derived from an EMBL/GenBank/DDBJ whole genome shotgun (WGS) entry which is preliminary data.</text>
</comment>
<dbReference type="InterPro" id="IPR029063">
    <property type="entry name" value="SAM-dependent_MTases_sf"/>
</dbReference>
<reference evidence="1 2" key="1">
    <citation type="journal article" date="2017" name="Int. J. Syst. Evol. Microbiol.">
        <title>Rhodosalinus sediminis gen. nov., sp. nov., isolated from marine saltern.</title>
        <authorList>
            <person name="Guo L.Y."/>
            <person name="Ling S.K."/>
            <person name="Li C.M."/>
            <person name="Chen G.J."/>
            <person name="Du Z.J."/>
        </authorList>
    </citation>
    <scope>NUCLEOTIDE SEQUENCE [LARGE SCALE GENOMIC DNA]</scope>
    <source>
        <strain evidence="1 2">WDN1C137</strain>
    </source>
</reference>
<protein>
    <submittedName>
        <fullName evidence="1">Class I SAM-dependent methyltransferase</fullName>
    </submittedName>
</protein>
<dbReference type="RefSeq" id="WP_115981197.1">
    <property type="nucleotide sequence ID" value="NZ_QOHR01000021.1"/>
</dbReference>
<organism evidence="1 2">
    <name type="scientific">Rhodosalinus sediminis</name>
    <dbReference type="NCBI Taxonomy" id="1940533"/>
    <lineage>
        <taxon>Bacteria</taxon>
        <taxon>Pseudomonadati</taxon>
        <taxon>Pseudomonadota</taxon>
        <taxon>Alphaproteobacteria</taxon>
        <taxon>Rhodobacterales</taxon>
        <taxon>Paracoccaceae</taxon>
        <taxon>Rhodosalinus</taxon>
    </lineage>
</organism>